<evidence type="ECO:0000256" key="4">
    <source>
        <dbReference type="SAM" id="MobiDB-lite"/>
    </source>
</evidence>
<dbReference type="GeneID" id="111243290"/>
<dbReference type="Pfam" id="PF13927">
    <property type="entry name" value="Ig_3"/>
    <property type="match status" value="1"/>
</dbReference>
<dbReference type="RefSeq" id="XP_022644462.1">
    <property type="nucleotide sequence ID" value="XM_022788727.1"/>
</dbReference>
<feature type="domain" description="Fibronectin type-III" evidence="7">
    <location>
        <begin position="842"/>
        <end position="943"/>
    </location>
</feature>
<dbReference type="InParanoid" id="A0A7M7IZH4"/>
<dbReference type="InterPro" id="IPR013106">
    <property type="entry name" value="Ig_V-set"/>
</dbReference>
<dbReference type="SMART" id="SM00408">
    <property type="entry name" value="IGc2"/>
    <property type="match status" value="2"/>
</dbReference>
<dbReference type="SUPFAM" id="SSF49265">
    <property type="entry name" value="Fibronectin type III"/>
    <property type="match status" value="4"/>
</dbReference>
<keyword evidence="1" id="KW-0677">Repeat</keyword>
<dbReference type="PANTHER" id="PTHR44170:SF6">
    <property type="entry name" value="CONTACTIN"/>
    <property type="match status" value="1"/>
</dbReference>
<evidence type="ECO:0000256" key="2">
    <source>
        <dbReference type="ARBA" id="ARBA00023157"/>
    </source>
</evidence>
<evidence type="ECO:0000256" key="1">
    <source>
        <dbReference type="ARBA" id="ARBA00022737"/>
    </source>
</evidence>
<sequence>MDLSWESLRTGRRRLSPFSNYLLRVTLVVATLSVKSLVANSAVPSLQNTPLEPVLATSNEEALIDCVVTDQQNYTVFWRKLAEGDTGVVLTVGTNRVNGDSRFSVLHNKNNETGHNSWVLRVFPTRVSDSGRYSCELNTQPNQKLTRLLTVIQEDVPVRDETVSLNLAHNYTACCARQGIPQECFGYCTLHGIVTGAHNSPRSCLEHISTLTECLTDGRNHMPCCEEQGIPKTCRSVCVGDYSLQTITEHYKCMDYTMQTLACISSGIELLPGQPKNVEVQPISPTQLRIDWLAPHQPTAVQNYVINITELTSFDPNLKMMPVSTETKPDDKKGSDEETSGVSLGHSIKLPSNQTSFTMDGLKPSTMYQISIFAQNSEGQSLPTPPIRVLTLSEFRKKNDGDKKAASAKETIPDIRACCVEKEVKQERCLRTMCDPSHAHEATLTDIMICAPWANVTFSCMANDIDHSDCCRRRGIPNDCLYFCTGKVTKIDYNHFKCLEYMPFYGSCVLEHYGVLPGNPVALSVNGVSEKWAVISWKPPREKADTVTRYSFYYRKLDGDDDNDPYFQISGVDPPYLLDGLEPSSTYEVFVAAENKFGSSEGSERLIFRTHDIEPEPRNITFDGYNETQCCVDAKLNPECLPLCSYKVKLHDLQMLGPKCMHQLDILMRCGAGGRDHTPCCQRYSVNPACISMCAGKTTANQYDSFNPRLCTREMGAILTCMEEGTGQIPSMPVDFHVAFTTPTSVHLEWDKPAEPTNVTEYRVFWTEVSADMVPPTPLNYTMNITVRAPMAIINNLTENTRYSFYAVAASEFGQSTPSLIVLVTTPISGVNDKRIDSVLSPPYGVEVVHSTVRSIAVKWQPPLHVPANQEVLYTVYFQATNVTGNVSDVDELPNTVTTMFTQTLLTNLTYDTQYKISVQARTPEGNRSSPMSEVVLAWTDAAIPAYVNLPLIAPIGPIREGSNITVACLGYGVPTPNTSIYINGQLLVALPQHQVAVTLQHITRNITRLSCYADNGYGSGGYTSLSVHVLSSPIVTIPVEEVQSEEGATARLSCKVSGFPEPQFHWDRDRQSRNSIRTTDTVGLQAIPDTEMPHTYTSSLILKHVSKADSGKYFCSATNQYGMMTRTVMLKVMDAVRKNSSSCCTHQGVSAACMPACAYDVDIMYALKKPECIQDLDKLMFCAADGSDHRVCCKSRGVPWACQRWCAGRPVQVPTHCALISAREVVSCFEEGKGILPGPPLKVKGVRLPGEIVVTWEPPTKHPEVVQWYKIFWRHVGSMDANKNETDKREFRFPADDDKIYEILVKAGNHYGMSQPADALVVHSNDITAYSERQSVAAADGSRIFISLLVALAVMAAAAAGFMWYYRRHKRATSGGGPSNAAPHGVSFENPTYLKDGISLSPATNSVNFNSVFALQNAKDANGGLKENQGGRERDRNAPAEIDLTDTSGPRAVDNHYEDFRHVRLH</sequence>
<proteinExistence type="predicted"/>
<dbReference type="RefSeq" id="XP_022644377.1">
    <property type="nucleotide sequence ID" value="XM_022788642.1"/>
</dbReference>
<reference evidence="8" key="1">
    <citation type="submission" date="2021-01" db="UniProtKB">
        <authorList>
            <consortium name="EnsemblMetazoa"/>
        </authorList>
    </citation>
    <scope>IDENTIFICATION</scope>
</reference>
<dbReference type="InterPro" id="IPR007110">
    <property type="entry name" value="Ig-like_dom"/>
</dbReference>
<feature type="compositionally biased region" description="Basic and acidic residues" evidence="4">
    <location>
        <begin position="1430"/>
        <end position="1439"/>
    </location>
</feature>
<feature type="domain" description="Fibronectin type-III" evidence="7">
    <location>
        <begin position="274"/>
        <end position="394"/>
    </location>
</feature>
<dbReference type="KEGG" id="vde:111243290"/>
<keyword evidence="5" id="KW-1133">Transmembrane helix</keyword>
<keyword evidence="3" id="KW-0393">Immunoglobulin domain</keyword>
<name>A0A7M7IZH4_VARDE</name>
<dbReference type="EnsemblMetazoa" id="XM_022788727">
    <property type="protein sequence ID" value="XP_022644462"/>
    <property type="gene ID" value="LOC111243290"/>
</dbReference>
<dbReference type="CDD" id="cd00063">
    <property type="entry name" value="FN3"/>
    <property type="match status" value="5"/>
</dbReference>
<keyword evidence="5" id="KW-0812">Transmembrane</keyword>
<dbReference type="InterPro" id="IPR003961">
    <property type="entry name" value="FN3_dom"/>
</dbReference>
<dbReference type="Gene3D" id="2.60.40.10">
    <property type="entry name" value="Immunoglobulins"/>
    <property type="match status" value="7"/>
</dbReference>
<protein>
    <recommendedName>
        <fullName evidence="10">Ig-like and fibronectin type-III domain-containing protein C25G4.10</fullName>
    </recommendedName>
</protein>
<feature type="region of interest" description="Disordered" evidence="4">
    <location>
        <begin position="1421"/>
        <end position="1452"/>
    </location>
</feature>
<dbReference type="SMART" id="SM00409">
    <property type="entry name" value="IG"/>
    <property type="match status" value="2"/>
</dbReference>
<dbReference type="Proteomes" id="UP000594260">
    <property type="component" value="Unplaced"/>
</dbReference>
<dbReference type="FunFam" id="2.60.40.10:FF:000032">
    <property type="entry name" value="palladin isoform X1"/>
    <property type="match status" value="1"/>
</dbReference>
<dbReference type="InterPro" id="IPR003599">
    <property type="entry name" value="Ig_sub"/>
</dbReference>
<dbReference type="InterPro" id="IPR036179">
    <property type="entry name" value="Ig-like_dom_sf"/>
</dbReference>
<keyword evidence="2" id="KW-1015">Disulfide bond</keyword>
<dbReference type="SMART" id="SM00060">
    <property type="entry name" value="FN3"/>
    <property type="match status" value="5"/>
</dbReference>
<feature type="domain" description="Ig-like" evidence="6">
    <location>
        <begin position="1034"/>
        <end position="1132"/>
    </location>
</feature>
<dbReference type="InterPro" id="IPR003598">
    <property type="entry name" value="Ig_sub2"/>
</dbReference>
<evidence type="ECO:0000256" key="5">
    <source>
        <dbReference type="SAM" id="Phobius"/>
    </source>
</evidence>
<feature type="transmembrane region" description="Helical" evidence="5">
    <location>
        <begin position="1345"/>
        <end position="1367"/>
    </location>
</feature>
<dbReference type="InterPro" id="IPR013783">
    <property type="entry name" value="Ig-like_fold"/>
</dbReference>
<evidence type="ECO:0008006" key="10">
    <source>
        <dbReference type="Google" id="ProtNLM"/>
    </source>
</evidence>
<evidence type="ECO:0000313" key="8">
    <source>
        <dbReference type="EnsemblMetazoa" id="XP_022644462"/>
    </source>
</evidence>
<dbReference type="SMART" id="SM00406">
    <property type="entry name" value="IGv"/>
    <property type="match status" value="2"/>
</dbReference>
<dbReference type="SUPFAM" id="SSF48726">
    <property type="entry name" value="Immunoglobulin"/>
    <property type="match status" value="2"/>
</dbReference>
<feature type="domain" description="Fibronectin type-III" evidence="7">
    <location>
        <begin position="519"/>
        <end position="613"/>
    </location>
</feature>
<dbReference type="OMA" id="CCAAQNV"/>
<dbReference type="EnsemblMetazoa" id="XM_022788642">
    <property type="protein sequence ID" value="XP_022644377"/>
    <property type="gene ID" value="LOC111243290"/>
</dbReference>
<feature type="domain" description="Fibronectin type-III" evidence="7">
    <location>
        <begin position="732"/>
        <end position="829"/>
    </location>
</feature>
<dbReference type="Pfam" id="PF01682">
    <property type="entry name" value="DB"/>
    <property type="match status" value="4"/>
</dbReference>
<dbReference type="PANTHER" id="PTHR44170">
    <property type="entry name" value="PROTEIN SIDEKICK"/>
    <property type="match status" value="1"/>
</dbReference>
<dbReference type="InterPro" id="IPR036116">
    <property type="entry name" value="FN3_sf"/>
</dbReference>
<feature type="region of interest" description="Disordered" evidence="4">
    <location>
        <begin position="319"/>
        <end position="355"/>
    </location>
</feature>
<evidence type="ECO:0000313" key="9">
    <source>
        <dbReference type="Proteomes" id="UP000594260"/>
    </source>
</evidence>
<keyword evidence="5" id="KW-0472">Membrane</keyword>
<accession>A0A7M7IZH4</accession>
<evidence type="ECO:0000256" key="3">
    <source>
        <dbReference type="ARBA" id="ARBA00023319"/>
    </source>
</evidence>
<dbReference type="PROSITE" id="PS50835">
    <property type="entry name" value="IG_LIKE"/>
    <property type="match status" value="2"/>
</dbReference>
<feature type="domain" description="Fibronectin type-III" evidence="7">
    <location>
        <begin position="1237"/>
        <end position="1328"/>
    </location>
</feature>
<feature type="domain" description="Ig-like" evidence="6">
    <location>
        <begin position="44"/>
        <end position="146"/>
    </location>
</feature>
<evidence type="ECO:0000259" key="7">
    <source>
        <dbReference type="PROSITE" id="PS50853"/>
    </source>
</evidence>
<dbReference type="GO" id="GO:0030154">
    <property type="term" value="P:cell differentiation"/>
    <property type="evidence" value="ECO:0007669"/>
    <property type="project" value="UniProtKB-ARBA"/>
</dbReference>
<dbReference type="InterPro" id="IPR002602">
    <property type="entry name" value="DB"/>
</dbReference>
<dbReference type="GO" id="GO:0098609">
    <property type="term" value="P:cell-cell adhesion"/>
    <property type="evidence" value="ECO:0007669"/>
    <property type="project" value="TreeGrafter"/>
</dbReference>
<dbReference type="OrthoDB" id="5843172at2759"/>
<evidence type="ECO:0000259" key="6">
    <source>
        <dbReference type="PROSITE" id="PS50835"/>
    </source>
</evidence>
<dbReference type="FunCoup" id="A0A7M7IZH4">
    <property type="interactions" value="76"/>
</dbReference>
<dbReference type="GO" id="GO:0009653">
    <property type="term" value="P:anatomical structure morphogenesis"/>
    <property type="evidence" value="ECO:0007669"/>
    <property type="project" value="UniProtKB-ARBA"/>
</dbReference>
<keyword evidence="9" id="KW-1185">Reference proteome</keyword>
<feature type="compositionally biased region" description="Basic and acidic residues" evidence="4">
    <location>
        <begin position="327"/>
        <end position="336"/>
    </location>
</feature>
<dbReference type="Pfam" id="PF00041">
    <property type="entry name" value="fn3"/>
    <property type="match status" value="4"/>
</dbReference>
<dbReference type="GO" id="GO:0016020">
    <property type="term" value="C:membrane"/>
    <property type="evidence" value="ECO:0007669"/>
    <property type="project" value="UniProtKB-SubCell"/>
</dbReference>
<dbReference type="PROSITE" id="PS50853">
    <property type="entry name" value="FN3"/>
    <property type="match status" value="5"/>
</dbReference>
<organism evidence="8 9">
    <name type="scientific">Varroa destructor</name>
    <name type="common">Honeybee mite</name>
    <dbReference type="NCBI Taxonomy" id="109461"/>
    <lineage>
        <taxon>Eukaryota</taxon>
        <taxon>Metazoa</taxon>
        <taxon>Ecdysozoa</taxon>
        <taxon>Arthropoda</taxon>
        <taxon>Chelicerata</taxon>
        <taxon>Arachnida</taxon>
        <taxon>Acari</taxon>
        <taxon>Parasitiformes</taxon>
        <taxon>Mesostigmata</taxon>
        <taxon>Gamasina</taxon>
        <taxon>Dermanyssoidea</taxon>
        <taxon>Varroidae</taxon>
        <taxon>Varroa</taxon>
    </lineage>
</organism>